<evidence type="ECO:0000256" key="2">
    <source>
        <dbReference type="SAM" id="MobiDB-lite"/>
    </source>
</evidence>
<protein>
    <submittedName>
        <fullName evidence="3">Unnamed protein product</fullName>
    </submittedName>
</protein>
<reference evidence="3" key="1">
    <citation type="submission" date="2023-04" db="EMBL/GenBank/DDBJ databases">
        <title>Phytophthora fragariaefolia NBRC 109709.</title>
        <authorList>
            <person name="Ichikawa N."/>
            <person name="Sato H."/>
            <person name="Tonouchi N."/>
        </authorList>
    </citation>
    <scope>NUCLEOTIDE SEQUENCE</scope>
    <source>
        <strain evidence="3">NBRC 109709</strain>
    </source>
</reference>
<keyword evidence="1" id="KW-0175">Coiled coil</keyword>
<feature type="compositionally biased region" description="Low complexity" evidence="2">
    <location>
        <begin position="316"/>
        <end position="336"/>
    </location>
</feature>
<dbReference type="Proteomes" id="UP001165121">
    <property type="component" value="Unassembled WGS sequence"/>
</dbReference>
<proteinExistence type="predicted"/>
<evidence type="ECO:0000313" key="4">
    <source>
        <dbReference type="Proteomes" id="UP001165121"/>
    </source>
</evidence>
<evidence type="ECO:0000313" key="3">
    <source>
        <dbReference type="EMBL" id="GMF39293.1"/>
    </source>
</evidence>
<feature type="coiled-coil region" evidence="1">
    <location>
        <begin position="43"/>
        <end position="70"/>
    </location>
</feature>
<accession>A0A9W6XIG3</accession>
<feature type="region of interest" description="Disordered" evidence="2">
    <location>
        <begin position="125"/>
        <end position="165"/>
    </location>
</feature>
<dbReference type="EMBL" id="BSXT01001150">
    <property type="protein sequence ID" value="GMF39293.1"/>
    <property type="molecule type" value="Genomic_DNA"/>
</dbReference>
<gene>
    <name evidence="3" type="ORF">Pfra01_001162600</name>
</gene>
<comment type="caution">
    <text evidence="3">The sequence shown here is derived from an EMBL/GenBank/DDBJ whole genome shotgun (WGS) entry which is preliminary data.</text>
</comment>
<sequence>MRPALPTDFALRRDLLFGAQSFGDMLDVLRANTTEPPSFTKELAELRVQNAKLTQDNQALLRRLESANADSTRFEHDLATVVRDSTTPVSLPLISAALNFNSSATKLELTTADFNVSLTEPRRVSESPFCRDQLTPVTRPSVHVSPSSSAPPSRSAVSPAPVTRSASSVSSVVVASAPESTARPLPADYAGSASSASAGFATADQVGESDVSSNSVAEELEEKPASLLTPAPVSPAPLTGQKRPSSPVTPAPTKTVRTNASAKSSSPPRLVAKSEGKARSAAKSSMATKSATKTTRTTAKPGNAAKSAAPTPPASGPWASTSGTAAVSAPTSAASSGQVLNSPATPPAQIDSELYFDPSVPLALPANSPWFLTSADWCEAAFDIDAGKPWLAQWHSVPELHPYNVCFRPRHPGLPVFGSTESDLSPVWCWDSTGRGKPRAEV</sequence>
<evidence type="ECO:0000256" key="1">
    <source>
        <dbReference type="SAM" id="Coils"/>
    </source>
</evidence>
<dbReference type="AlphaFoldDB" id="A0A9W6XIG3"/>
<name>A0A9W6XIG3_9STRA</name>
<feature type="region of interest" description="Disordered" evidence="2">
    <location>
        <begin position="204"/>
        <end position="345"/>
    </location>
</feature>
<dbReference type="OrthoDB" id="140357at2759"/>
<organism evidence="3 4">
    <name type="scientific">Phytophthora fragariaefolia</name>
    <dbReference type="NCBI Taxonomy" id="1490495"/>
    <lineage>
        <taxon>Eukaryota</taxon>
        <taxon>Sar</taxon>
        <taxon>Stramenopiles</taxon>
        <taxon>Oomycota</taxon>
        <taxon>Peronosporomycetes</taxon>
        <taxon>Peronosporales</taxon>
        <taxon>Peronosporaceae</taxon>
        <taxon>Phytophthora</taxon>
    </lineage>
</organism>
<feature type="compositionally biased region" description="Polar residues" evidence="2">
    <location>
        <begin position="255"/>
        <end position="267"/>
    </location>
</feature>
<feature type="compositionally biased region" description="Low complexity" evidence="2">
    <location>
        <begin position="135"/>
        <end position="165"/>
    </location>
</feature>
<feature type="compositionally biased region" description="Low complexity" evidence="2">
    <location>
        <begin position="279"/>
        <end position="309"/>
    </location>
</feature>
<keyword evidence="4" id="KW-1185">Reference proteome</keyword>